<gene>
    <name evidence="3" type="ORF">ACFOOR_14175</name>
</gene>
<keyword evidence="4" id="KW-1185">Reference proteome</keyword>
<dbReference type="PANTHER" id="PTHR11328">
    <property type="entry name" value="MAJOR FACILITATOR SUPERFAMILY DOMAIN-CONTAINING PROTEIN"/>
    <property type="match status" value="1"/>
</dbReference>
<feature type="transmembrane region" description="Helical" evidence="2">
    <location>
        <begin position="139"/>
        <end position="163"/>
    </location>
</feature>
<organism evidence="3 4">
    <name type="scientific">Hyphobacterium vulgare</name>
    <dbReference type="NCBI Taxonomy" id="1736751"/>
    <lineage>
        <taxon>Bacteria</taxon>
        <taxon>Pseudomonadati</taxon>
        <taxon>Pseudomonadota</taxon>
        <taxon>Alphaproteobacteria</taxon>
        <taxon>Maricaulales</taxon>
        <taxon>Maricaulaceae</taxon>
        <taxon>Hyphobacterium</taxon>
    </lineage>
</organism>
<feature type="transmembrane region" description="Helical" evidence="2">
    <location>
        <begin position="306"/>
        <end position="328"/>
    </location>
</feature>
<evidence type="ECO:0000313" key="4">
    <source>
        <dbReference type="Proteomes" id="UP001595379"/>
    </source>
</evidence>
<dbReference type="EMBL" id="JBHRSV010000028">
    <property type="protein sequence ID" value="MFC2927250.1"/>
    <property type="molecule type" value="Genomic_DNA"/>
</dbReference>
<dbReference type="PANTHER" id="PTHR11328:SF24">
    <property type="entry name" value="MAJOR FACILITATOR SUPERFAMILY (MFS) PROFILE DOMAIN-CONTAINING PROTEIN"/>
    <property type="match status" value="1"/>
</dbReference>
<feature type="transmembrane region" description="Helical" evidence="2">
    <location>
        <begin position="72"/>
        <end position="89"/>
    </location>
</feature>
<dbReference type="InterPro" id="IPR039672">
    <property type="entry name" value="MFS_2"/>
</dbReference>
<accession>A0ABV7A0L6</accession>
<feature type="transmembrane region" description="Helical" evidence="2">
    <location>
        <begin position="386"/>
        <end position="408"/>
    </location>
</feature>
<dbReference type="Pfam" id="PF13347">
    <property type="entry name" value="MFS_2"/>
    <property type="match status" value="1"/>
</dbReference>
<proteinExistence type="inferred from homology"/>
<feature type="transmembrane region" description="Helical" evidence="2">
    <location>
        <begin position="428"/>
        <end position="447"/>
    </location>
</feature>
<feature type="transmembrane region" description="Helical" evidence="2">
    <location>
        <begin position="274"/>
        <end position="294"/>
    </location>
</feature>
<dbReference type="SUPFAM" id="SSF103473">
    <property type="entry name" value="MFS general substrate transporter"/>
    <property type="match status" value="1"/>
</dbReference>
<sequence length="465" mass="50952">MKLAFGVGAVASGVKTSAFDYFLLLFYSQVVGLDARLVGFAILVALVFDAISDPLVGYWSDNLRSRWGRRHPFMYISAIPVALSFFLLWNPPADASQHVLFWYLLVLAVTIRTAITFFETPSSALVPELTKDYDERTSLFSLRVFFGWFGGNVMSVMMFFLLFPLLASEAFPDGRFNPDAYQVYGIVGSLVIFVAILVCALGTHSNIAHLEPAPPARQMTLKRIFGEIFETLSERSFVALFASALLGAVASGVAASLSYYFLTYFWSFSEIQTGVILLGTFVAAGIGLVLAPIVSRTIGKKRGAMIVGLIAFVGSPMPIVLRLIGVLPENGEPFVFWFVLITNIVDIGLIICFQILFFSMVADLVEQSEVKTGRRSEGVFTATVTFIRKSVQGLGVLTASFVLALAAFPVGGDTSDVSETAIWRLGALYVPTVLILWLAMIAAISAYKIDRTSHEINLEKLRTRP</sequence>
<feature type="transmembrane region" description="Helical" evidence="2">
    <location>
        <begin position="334"/>
        <end position="365"/>
    </location>
</feature>
<evidence type="ECO:0000256" key="1">
    <source>
        <dbReference type="ARBA" id="ARBA00009617"/>
    </source>
</evidence>
<feature type="transmembrane region" description="Helical" evidence="2">
    <location>
        <begin position="237"/>
        <end position="262"/>
    </location>
</feature>
<dbReference type="Gene3D" id="1.20.1250.20">
    <property type="entry name" value="MFS general substrate transporter like domains"/>
    <property type="match status" value="1"/>
</dbReference>
<dbReference type="InterPro" id="IPR036259">
    <property type="entry name" value="MFS_trans_sf"/>
</dbReference>
<feature type="transmembrane region" description="Helical" evidence="2">
    <location>
        <begin position="183"/>
        <end position="202"/>
    </location>
</feature>
<keyword evidence="2" id="KW-0472">Membrane</keyword>
<reference evidence="4" key="1">
    <citation type="journal article" date="2019" name="Int. J. Syst. Evol. Microbiol.">
        <title>The Global Catalogue of Microorganisms (GCM) 10K type strain sequencing project: providing services to taxonomists for standard genome sequencing and annotation.</title>
        <authorList>
            <consortium name="The Broad Institute Genomics Platform"/>
            <consortium name="The Broad Institute Genome Sequencing Center for Infectious Disease"/>
            <person name="Wu L."/>
            <person name="Ma J."/>
        </authorList>
    </citation>
    <scope>NUCLEOTIDE SEQUENCE [LARGE SCALE GENOMIC DNA]</scope>
    <source>
        <strain evidence="4">KCTC 52487</strain>
    </source>
</reference>
<evidence type="ECO:0000256" key="2">
    <source>
        <dbReference type="SAM" id="Phobius"/>
    </source>
</evidence>
<dbReference type="RefSeq" id="WP_343163239.1">
    <property type="nucleotide sequence ID" value="NZ_JBHRSV010000028.1"/>
</dbReference>
<comment type="caution">
    <text evidence="3">The sequence shown here is derived from an EMBL/GenBank/DDBJ whole genome shotgun (WGS) entry which is preliminary data.</text>
</comment>
<evidence type="ECO:0000313" key="3">
    <source>
        <dbReference type="EMBL" id="MFC2927250.1"/>
    </source>
</evidence>
<feature type="transmembrane region" description="Helical" evidence="2">
    <location>
        <begin position="101"/>
        <end position="118"/>
    </location>
</feature>
<name>A0ABV7A0L6_9PROT</name>
<comment type="similarity">
    <text evidence="1">Belongs to the sodium:galactoside symporter (TC 2.A.2) family.</text>
</comment>
<protein>
    <submittedName>
        <fullName evidence="3">MFS transporter</fullName>
    </submittedName>
</protein>
<dbReference type="Proteomes" id="UP001595379">
    <property type="component" value="Unassembled WGS sequence"/>
</dbReference>
<keyword evidence="2" id="KW-1133">Transmembrane helix</keyword>
<feature type="transmembrane region" description="Helical" evidence="2">
    <location>
        <begin position="37"/>
        <end position="60"/>
    </location>
</feature>
<keyword evidence="2" id="KW-0812">Transmembrane</keyword>